<reference evidence="1" key="1">
    <citation type="submission" date="2015-04" db="UniProtKB">
        <authorList>
            <consortium name="EnsemblPlants"/>
        </authorList>
    </citation>
    <scope>IDENTIFICATION</scope>
</reference>
<dbReference type="AlphaFoldDB" id="A0A0E0EJF8"/>
<protein>
    <submittedName>
        <fullName evidence="1">Uncharacterized protein</fullName>
    </submittedName>
</protein>
<reference evidence="1" key="2">
    <citation type="submission" date="2018-05" db="EMBL/GenBank/DDBJ databases">
        <title>OmerRS3 (Oryza meridionalis Reference Sequence Version 3).</title>
        <authorList>
            <person name="Zhang J."/>
            <person name="Kudrna D."/>
            <person name="Lee S."/>
            <person name="Talag J."/>
            <person name="Welchert J."/>
            <person name="Wing R.A."/>
        </authorList>
    </citation>
    <scope>NUCLEOTIDE SEQUENCE [LARGE SCALE GENOMIC DNA]</scope>
    <source>
        <strain evidence="1">cv. OR44</strain>
    </source>
</reference>
<sequence>MAALPDVRRQAASCGCAISAPGGPASIGRGLRGIGDGGGLAARSFNSGQIHPAISFTTGKIRGVAIEEKAYHQQKLHRRHKEKLKLLRLDLASPSLSSRPLSPMAALPDVRRQAASCGCAISAPGGPASIGRGLRGIGDGGGLAARSFNSGQIHPAISFTTGKIRGVAIEEKAYHQQSAINHADIMHANDYQKLRLEDAEASQAA</sequence>
<evidence type="ECO:0000313" key="2">
    <source>
        <dbReference type="Proteomes" id="UP000008021"/>
    </source>
</evidence>
<proteinExistence type="predicted"/>
<dbReference type="Gramene" id="OMERI08G06940.1">
    <property type="protein sequence ID" value="OMERI08G06940.1"/>
    <property type="gene ID" value="OMERI08G06940"/>
</dbReference>
<dbReference type="HOGENOM" id="CLU_1339403_0_0_1"/>
<dbReference type="Proteomes" id="UP000008021">
    <property type="component" value="Chromosome 8"/>
</dbReference>
<dbReference type="EnsemblPlants" id="OMERI08G06940.1">
    <property type="protein sequence ID" value="OMERI08G06940.1"/>
    <property type="gene ID" value="OMERI08G06940"/>
</dbReference>
<organism evidence="1">
    <name type="scientific">Oryza meridionalis</name>
    <dbReference type="NCBI Taxonomy" id="40149"/>
    <lineage>
        <taxon>Eukaryota</taxon>
        <taxon>Viridiplantae</taxon>
        <taxon>Streptophyta</taxon>
        <taxon>Embryophyta</taxon>
        <taxon>Tracheophyta</taxon>
        <taxon>Spermatophyta</taxon>
        <taxon>Magnoliopsida</taxon>
        <taxon>Liliopsida</taxon>
        <taxon>Poales</taxon>
        <taxon>Poaceae</taxon>
        <taxon>BOP clade</taxon>
        <taxon>Oryzoideae</taxon>
        <taxon>Oryzeae</taxon>
        <taxon>Oryzinae</taxon>
        <taxon>Oryza</taxon>
    </lineage>
</organism>
<keyword evidence="2" id="KW-1185">Reference proteome</keyword>
<name>A0A0E0EJF8_9ORYZ</name>
<accession>A0A0E0EJF8</accession>
<evidence type="ECO:0000313" key="1">
    <source>
        <dbReference type="EnsemblPlants" id="OMERI08G06940.1"/>
    </source>
</evidence>